<dbReference type="KEGG" id="fki:FK004_02100"/>
<organism evidence="1 2">
    <name type="scientific">Flavobacterium kingsejongi</name>
    <dbReference type="NCBI Taxonomy" id="1678728"/>
    <lineage>
        <taxon>Bacteria</taxon>
        <taxon>Pseudomonadati</taxon>
        <taxon>Bacteroidota</taxon>
        <taxon>Flavobacteriia</taxon>
        <taxon>Flavobacteriales</taxon>
        <taxon>Flavobacteriaceae</taxon>
        <taxon>Flavobacterium</taxon>
    </lineage>
</organism>
<dbReference type="Pfam" id="PF11153">
    <property type="entry name" value="DUF2931"/>
    <property type="match status" value="1"/>
</dbReference>
<evidence type="ECO:0000313" key="1">
    <source>
        <dbReference type="EMBL" id="AWG24096.1"/>
    </source>
</evidence>
<dbReference type="InterPro" id="IPR021326">
    <property type="entry name" value="DUF2931"/>
</dbReference>
<accession>A0A2S1LKQ9</accession>
<keyword evidence="2" id="KW-1185">Reference proteome</keyword>
<gene>
    <name evidence="1" type="ORF">FK004_02100</name>
</gene>
<protein>
    <recommendedName>
        <fullName evidence="3">DUF2931 domain-containing protein</fullName>
    </recommendedName>
</protein>
<proteinExistence type="predicted"/>
<evidence type="ECO:0008006" key="3">
    <source>
        <dbReference type="Google" id="ProtNLM"/>
    </source>
</evidence>
<dbReference type="AlphaFoldDB" id="A0A2S1LKQ9"/>
<name>A0A2S1LKQ9_9FLAO</name>
<evidence type="ECO:0000313" key="2">
    <source>
        <dbReference type="Proteomes" id="UP000244677"/>
    </source>
</evidence>
<reference evidence="1 2" key="1">
    <citation type="submission" date="2017-04" db="EMBL/GenBank/DDBJ databases">
        <title>Complete genome sequence of Flavobacterium kingsejong AJ004.</title>
        <authorList>
            <person name="Lee P.C."/>
        </authorList>
    </citation>
    <scope>NUCLEOTIDE SEQUENCE [LARGE SCALE GENOMIC DNA]</scope>
    <source>
        <strain evidence="1 2">AJ004</strain>
    </source>
</reference>
<dbReference type="Proteomes" id="UP000244677">
    <property type="component" value="Chromosome"/>
</dbReference>
<sequence length="387" mass="44241">MDDIHNKVELSVLENSRLMKLIKPYIYGLTLLLTLGTSCQEHTKKQMDTTTITNTGTNAPITTDKFYWQETISCPTGYPIDVYHGSLEWDGGSTSLYLGTHGGPWGITGRSMSSGVKGVPKHLDVIWLSYAEDTFYHVDTAIDYDKMVRLFREGYPSKDANGEMRNEKYNYIVVGMAPGGVVVIWLSGPGRQVEVGRYKGDKIVIPAEEIAQLDSHEKLLFSSEYRKEIMENEKIVPKEFQHKNKNQSIPFHLWDSYRERYSWRPVFVVQNEGKMEDVFFANFNGEQEEIIKENIPTADYVSRAIPNTFNFGWRAANGKRYGGTVKFDEKEIVAAFSEIHKVDKKANIEIEFRVNQLNTFITVVLKSNGKEIPLTNSDVKVYESRKK</sequence>
<dbReference type="EMBL" id="CP020919">
    <property type="protein sequence ID" value="AWG24096.1"/>
    <property type="molecule type" value="Genomic_DNA"/>
</dbReference>